<dbReference type="Pfam" id="PF00528">
    <property type="entry name" value="BPD_transp_1"/>
    <property type="match status" value="1"/>
</dbReference>
<evidence type="ECO:0000259" key="9">
    <source>
        <dbReference type="PROSITE" id="PS50928"/>
    </source>
</evidence>
<evidence type="ECO:0000256" key="2">
    <source>
        <dbReference type="ARBA" id="ARBA00007069"/>
    </source>
</evidence>
<evidence type="ECO:0000313" key="10">
    <source>
        <dbReference type="EMBL" id="GBF58269.1"/>
    </source>
</evidence>
<feature type="transmembrane region" description="Helical" evidence="8">
    <location>
        <begin position="20"/>
        <end position="41"/>
    </location>
</feature>
<dbReference type="PROSITE" id="PS50928">
    <property type="entry name" value="ABC_TM1"/>
    <property type="match status" value="1"/>
</dbReference>
<dbReference type="CDD" id="cd06261">
    <property type="entry name" value="TM_PBP2"/>
    <property type="match status" value="1"/>
</dbReference>
<reference evidence="10 11" key="1">
    <citation type="journal article" date="2018" name="Genome Announc.">
        <title>Draft Genome Sequence of "Candidatus Phycosocius bacilliformis," an Alphaproteobacterial Ectosymbiont of the Hydrocarbon-Producing Green Alga Botryococcus braunii.</title>
        <authorList>
            <person name="Tanabe Y."/>
            <person name="Yamaguchi H."/>
            <person name="Watanabe M.M."/>
        </authorList>
    </citation>
    <scope>NUCLEOTIDE SEQUENCE [LARGE SCALE GENOMIC DNA]</scope>
    <source>
        <strain evidence="10 11">BOTRYCO-2</strain>
    </source>
</reference>
<feature type="transmembrane region" description="Helical" evidence="8">
    <location>
        <begin position="247"/>
        <end position="266"/>
    </location>
</feature>
<dbReference type="RefSeq" id="WP_108985120.1">
    <property type="nucleotide sequence ID" value="NZ_BFBR01000005.1"/>
</dbReference>
<dbReference type="EMBL" id="BFBR01000005">
    <property type="protein sequence ID" value="GBF58269.1"/>
    <property type="molecule type" value="Genomic_DNA"/>
</dbReference>
<evidence type="ECO:0000256" key="6">
    <source>
        <dbReference type="ARBA" id="ARBA00022989"/>
    </source>
</evidence>
<dbReference type="InterPro" id="IPR000515">
    <property type="entry name" value="MetI-like"/>
</dbReference>
<dbReference type="InterPro" id="IPR051789">
    <property type="entry name" value="Bact_Polyamine_Transport"/>
</dbReference>
<keyword evidence="7 8" id="KW-0472">Membrane</keyword>
<evidence type="ECO:0000256" key="3">
    <source>
        <dbReference type="ARBA" id="ARBA00022448"/>
    </source>
</evidence>
<dbReference type="Proteomes" id="UP000245086">
    <property type="component" value="Unassembled WGS sequence"/>
</dbReference>
<feature type="transmembrane region" description="Helical" evidence="8">
    <location>
        <begin position="75"/>
        <end position="99"/>
    </location>
</feature>
<evidence type="ECO:0000256" key="8">
    <source>
        <dbReference type="RuleBase" id="RU363032"/>
    </source>
</evidence>
<feature type="transmembrane region" description="Helical" evidence="8">
    <location>
        <begin position="111"/>
        <end position="131"/>
    </location>
</feature>
<comment type="similarity">
    <text evidence="2">Belongs to the binding-protein-dependent transport system permease family. CysTW subfamily.</text>
</comment>
<gene>
    <name evidence="10" type="primary">ydcV</name>
    <name evidence="10" type="ORF">PbB2_01942</name>
</gene>
<feature type="domain" description="ABC transmembrane type-1" evidence="9">
    <location>
        <begin position="71"/>
        <end position="265"/>
    </location>
</feature>
<name>A0A2P2EB58_9PROT</name>
<proteinExistence type="inferred from homology"/>
<dbReference type="AlphaFoldDB" id="A0A2P2EB58"/>
<feature type="transmembrane region" description="Helical" evidence="8">
    <location>
        <begin position="143"/>
        <end position="164"/>
    </location>
</feature>
<keyword evidence="6 8" id="KW-1133">Transmembrane helix</keyword>
<dbReference type="GO" id="GO:0005886">
    <property type="term" value="C:plasma membrane"/>
    <property type="evidence" value="ECO:0007669"/>
    <property type="project" value="UniProtKB-SubCell"/>
</dbReference>
<dbReference type="OrthoDB" id="9808399at2"/>
<organism evidence="10 11">
    <name type="scientific">Candidatus Phycosocius bacilliformis</name>
    <dbReference type="NCBI Taxonomy" id="1445552"/>
    <lineage>
        <taxon>Bacteria</taxon>
        <taxon>Pseudomonadati</taxon>
        <taxon>Pseudomonadota</taxon>
        <taxon>Alphaproteobacteria</taxon>
        <taxon>Caulobacterales</taxon>
        <taxon>Caulobacterales incertae sedis</taxon>
        <taxon>Candidatus Phycosocius</taxon>
    </lineage>
</organism>
<comment type="caution">
    <text evidence="10">The sequence shown here is derived from an EMBL/GenBank/DDBJ whole genome shotgun (WGS) entry which is preliminary data.</text>
</comment>
<keyword evidence="3 8" id="KW-0813">Transport</keyword>
<evidence type="ECO:0000256" key="7">
    <source>
        <dbReference type="ARBA" id="ARBA00023136"/>
    </source>
</evidence>
<comment type="subcellular location">
    <subcellularLocation>
        <location evidence="1 8">Cell membrane</location>
        <topology evidence="1 8">Multi-pass membrane protein</topology>
    </subcellularLocation>
</comment>
<dbReference type="GO" id="GO:0055085">
    <property type="term" value="P:transmembrane transport"/>
    <property type="evidence" value="ECO:0007669"/>
    <property type="project" value="InterPro"/>
</dbReference>
<evidence type="ECO:0000256" key="5">
    <source>
        <dbReference type="ARBA" id="ARBA00022692"/>
    </source>
</evidence>
<accession>A0A2P2EB58</accession>
<dbReference type="PANTHER" id="PTHR43848">
    <property type="entry name" value="PUTRESCINE TRANSPORT SYSTEM PERMEASE PROTEIN POTI"/>
    <property type="match status" value="1"/>
</dbReference>
<evidence type="ECO:0000256" key="1">
    <source>
        <dbReference type="ARBA" id="ARBA00004651"/>
    </source>
</evidence>
<sequence length="277" mass="30490">MANKHPRAPLDYLNMPAMKAWLAGVFIFLYTPLLILILFSFNDSKANIVWKGFTLKWYVKAFENTQLREALLNSLLIAGVCTIISVVLGALMAFVFWRFKFPFKGPLESGMSLPIVVPEICFGVAVLMFFAKLNFPNDLPYPFNLTQIILAHVTFAFPFVAIVVRARLEGFNQELEAAALDLGATPYQAFRDVIIPHMKPGLIAGALLAFTLSLDDFVITFFASGPGTITFPVKVYSMVRFSVTPEVNAASTIIIVITVIATVLALRAQSATSAKAN</sequence>
<keyword evidence="11" id="KW-1185">Reference proteome</keyword>
<dbReference type="Gene3D" id="1.10.3720.10">
    <property type="entry name" value="MetI-like"/>
    <property type="match status" value="1"/>
</dbReference>
<evidence type="ECO:0000256" key="4">
    <source>
        <dbReference type="ARBA" id="ARBA00022475"/>
    </source>
</evidence>
<feature type="transmembrane region" description="Helical" evidence="8">
    <location>
        <begin position="201"/>
        <end position="227"/>
    </location>
</feature>
<dbReference type="SUPFAM" id="SSF161098">
    <property type="entry name" value="MetI-like"/>
    <property type="match status" value="1"/>
</dbReference>
<dbReference type="PANTHER" id="PTHR43848:SF2">
    <property type="entry name" value="PUTRESCINE TRANSPORT SYSTEM PERMEASE PROTEIN POTI"/>
    <property type="match status" value="1"/>
</dbReference>
<evidence type="ECO:0000313" key="11">
    <source>
        <dbReference type="Proteomes" id="UP000245086"/>
    </source>
</evidence>
<keyword evidence="4" id="KW-1003">Cell membrane</keyword>
<protein>
    <submittedName>
        <fullName evidence="10">Inner membrane ABC transporter permease protein YdcV</fullName>
    </submittedName>
</protein>
<keyword evidence="5 8" id="KW-0812">Transmembrane</keyword>
<dbReference type="InterPro" id="IPR035906">
    <property type="entry name" value="MetI-like_sf"/>
</dbReference>